<dbReference type="SUPFAM" id="SSF53167">
    <property type="entry name" value="Purine and uridine phosphorylases"/>
    <property type="match status" value="1"/>
</dbReference>
<dbReference type="RefSeq" id="WP_078831408.1">
    <property type="nucleotide sequence ID" value="NZ_FUWH01000005.1"/>
</dbReference>
<dbReference type="GO" id="GO:0009116">
    <property type="term" value="P:nucleoside metabolic process"/>
    <property type="evidence" value="ECO:0007669"/>
    <property type="project" value="InterPro"/>
</dbReference>
<name>A0A1T4P0F5_9BACT</name>
<dbReference type="AlphaFoldDB" id="A0A1T4P0F5"/>
<dbReference type="STRING" id="413434.SAMN04488132_10574"/>
<accession>A0A1T4P0F5</accession>
<proteinExistence type="predicted"/>
<dbReference type="OrthoDB" id="5519916at2"/>
<reference evidence="1 2" key="1">
    <citation type="submission" date="2017-02" db="EMBL/GenBank/DDBJ databases">
        <authorList>
            <person name="Peterson S.W."/>
        </authorList>
    </citation>
    <scope>NUCLEOTIDE SEQUENCE [LARGE SCALE GENOMIC DNA]</scope>
    <source>
        <strain evidence="1 2">DSM 22335</strain>
    </source>
</reference>
<organism evidence="1 2">
    <name type="scientific">Sediminibacterium ginsengisoli</name>
    <dbReference type="NCBI Taxonomy" id="413434"/>
    <lineage>
        <taxon>Bacteria</taxon>
        <taxon>Pseudomonadati</taxon>
        <taxon>Bacteroidota</taxon>
        <taxon>Chitinophagia</taxon>
        <taxon>Chitinophagales</taxon>
        <taxon>Chitinophagaceae</taxon>
        <taxon>Sediminibacterium</taxon>
    </lineage>
</organism>
<dbReference type="Gene3D" id="3.40.50.1580">
    <property type="entry name" value="Nucleoside phosphorylase domain"/>
    <property type="match status" value="1"/>
</dbReference>
<evidence type="ECO:0000313" key="1">
    <source>
        <dbReference type="EMBL" id="SJZ84787.1"/>
    </source>
</evidence>
<dbReference type="EMBL" id="FUWH01000005">
    <property type="protein sequence ID" value="SJZ84787.1"/>
    <property type="molecule type" value="Genomic_DNA"/>
</dbReference>
<evidence type="ECO:0000313" key="2">
    <source>
        <dbReference type="Proteomes" id="UP000190888"/>
    </source>
</evidence>
<protein>
    <submittedName>
        <fullName evidence="1">Uncharacterized protein</fullName>
    </submittedName>
</protein>
<dbReference type="GO" id="GO:0003824">
    <property type="term" value="F:catalytic activity"/>
    <property type="evidence" value="ECO:0007669"/>
    <property type="project" value="InterPro"/>
</dbReference>
<dbReference type="Proteomes" id="UP000190888">
    <property type="component" value="Unassembled WGS sequence"/>
</dbReference>
<gene>
    <name evidence="1" type="ORF">SAMN04488132_10574</name>
</gene>
<dbReference type="InterPro" id="IPR035994">
    <property type="entry name" value="Nucleoside_phosphorylase_sf"/>
</dbReference>
<keyword evidence="2" id="KW-1185">Reference proteome</keyword>
<sequence>MYIEISPIHMQTFVNQIDVLLVTATDIESNEILENMLPIDGATNLIVTSVGNHTYYIGTFGLYNIALVQSGMGAVGQNSSLLTSIRAIEV</sequence>